<reference evidence="3 4" key="1">
    <citation type="submission" date="2018-10" db="EMBL/GenBank/DDBJ databases">
        <title>Genomic Encyclopedia of Archaeal and Bacterial Type Strains, Phase II (KMG-II): from individual species to whole genera.</title>
        <authorList>
            <person name="Goeker M."/>
        </authorList>
    </citation>
    <scope>NUCLEOTIDE SEQUENCE [LARGE SCALE GENOMIC DNA]</scope>
    <source>
        <strain evidence="3 4">DSM 25230</strain>
    </source>
</reference>
<keyword evidence="1" id="KW-0812">Transmembrane</keyword>
<dbReference type="SMART" id="SM01080">
    <property type="entry name" value="CHASE2"/>
    <property type="match status" value="1"/>
</dbReference>
<name>A0A495ECP3_9FLAO</name>
<evidence type="ECO:0000313" key="4">
    <source>
        <dbReference type="Proteomes" id="UP000269412"/>
    </source>
</evidence>
<sequence>MFRDALFSTLLSLFTCYVLSLLFLNLSFFNPIAKALKDFSFLDVYYAEKLSETKKIDSSIVLINVEHKDRMAIALALEEVLKADPKVVGFDIILKEPKGIKADTILADLLNKENVVLSHTTDNEENIIANYPFFAPLEHSGYVNFNFEEDNSVIREFNGLYYNKGLEMESFGYKIAKRYMPKKQWEANNIKDKLRSPRVINYKGDLHKFINFTIDEFMTLSNKSLLKDKIVLIGYLGTPTANINDVEDKHFTPLNTITSGKSIPDMYGVAIHANIISMIIENTFMYRISTFWIVVFTFLCSLIVSIYFIWLSKRLKISYRTVRKLMLLVFTILLVWLTLWLFKKGVVLKSAPIIFVTVFSAGFIKFYKHLIRYIKTKRKFKTYMK</sequence>
<dbReference type="AlphaFoldDB" id="A0A495ECP3"/>
<feature type="transmembrane region" description="Helical" evidence="1">
    <location>
        <begin position="322"/>
        <end position="342"/>
    </location>
</feature>
<keyword evidence="1" id="KW-0472">Membrane</keyword>
<dbReference type="InterPro" id="IPR007890">
    <property type="entry name" value="CHASE2"/>
</dbReference>
<accession>A0A495ECP3</accession>
<feature type="domain" description="CHASE2" evidence="2">
    <location>
        <begin position="36"/>
        <end position="308"/>
    </location>
</feature>
<feature type="transmembrane region" description="Helical" evidence="1">
    <location>
        <begin position="284"/>
        <end position="310"/>
    </location>
</feature>
<evidence type="ECO:0000256" key="1">
    <source>
        <dbReference type="SAM" id="Phobius"/>
    </source>
</evidence>
<gene>
    <name evidence="3" type="ORF">CLV91_0728</name>
</gene>
<keyword evidence="4" id="KW-1185">Reference proteome</keyword>
<dbReference type="EMBL" id="RBIQ01000007">
    <property type="protein sequence ID" value="RKR14650.1"/>
    <property type="molecule type" value="Genomic_DNA"/>
</dbReference>
<keyword evidence="1" id="KW-1133">Transmembrane helix</keyword>
<evidence type="ECO:0000313" key="3">
    <source>
        <dbReference type="EMBL" id="RKR14650.1"/>
    </source>
</evidence>
<dbReference type="Pfam" id="PF05226">
    <property type="entry name" value="CHASE2"/>
    <property type="match status" value="1"/>
</dbReference>
<feature type="transmembrane region" description="Helical" evidence="1">
    <location>
        <begin position="348"/>
        <end position="367"/>
    </location>
</feature>
<comment type="caution">
    <text evidence="3">The sequence shown here is derived from an EMBL/GenBank/DDBJ whole genome shotgun (WGS) entry which is preliminary data.</text>
</comment>
<dbReference type="Proteomes" id="UP000269412">
    <property type="component" value="Unassembled WGS sequence"/>
</dbReference>
<protein>
    <submittedName>
        <fullName evidence="3">CHASE2 domain-containing sensor protein</fullName>
    </submittedName>
</protein>
<organism evidence="3 4">
    <name type="scientific">Maribacter vaceletii</name>
    <dbReference type="NCBI Taxonomy" id="1206816"/>
    <lineage>
        <taxon>Bacteria</taxon>
        <taxon>Pseudomonadati</taxon>
        <taxon>Bacteroidota</taxon>
        <taxon>Flavobacteriia</taxon>
        <taxon>Flavobacteriales</taxon>
        <taxon>Flavobacteriaceae</taxon>
        <taxon>Maribacter</taxon>
    </lineage>
</organism>
<proteinExistence type="predicted"/>
<evidence type="ECO:0000259" key="2">
    <source>
        <dbReference type="SMART" id="SM01080"/>
    </source>
</evidence>